<gene>
    <name evidence="2" type="ORF">ACFPIJ_40420</name>
</gene>
<keyword evidence="1" id="KW-0812">Transmembrane</keyword>
<comment type="caution">
    <text evidence="2">The sequence shown here is derived from an EMBL/GenBank/DDBJ whole genome shotgun (WGS) entry which is preliminary data.</text>
</comment>
<keyword evidence="1" id="KW-1133">Transmembrane helix</keyword>
<feature type="transmembrane region" description="Helical" evidence="1">
    <location>
        <begin position="194"/>
        <end position="219"/>
    </location>
</feature>
<protein>
    <recommendedName>
        <fullName evidence="4">Integral membrane protein</fullName>
    </recommendedName>
</protein>
<evidence type="ECO:0000313" key="2">
    <source>
        <dbReference type="EMBL" id="MFC5004080.1"/>
    </source>
</evidence>
<feature type="transmembrane region" description="Helical" evidence="1">
    <location>
        <begin position="12"/>
        <end position="31"/>
    </location>
</feature>
<accession>A0ABV9W5X0</accession>
<dbReference type="RefSeq" id="WP_380123597.1">
    <property type="nucleotide sequence ID" value="NZ_JBHSIU010000054.1"/>
</dbReference>
<keyword evidence="3" id="KW-1185">Reference proteome</keyword>
<dbReference type="EMBL" id="JBHSIU010000054">
    <property type="protein sequence ID" value="MFC5004080.1"/>
    <property type="molecule type" value="Genomic_DNA"/>
</dbReference>
<dbReference type="Proteomes" id="UP001595912">
    <property type="component" value="Unassembled WGS sequence"/>
</dbReference>
<feature type="transmembrane region" description="Helical" evidence="1">
    <location>
        <begin position="163"/>
        <end position="182"/>
    </location>
</feature>
<proteinExistence type="predicted"/>
<reference evidence="3" key="1">
    <citation type="journal article" date="2019" name="Int. J. Syst. Evol. Microbiol.">
        <title>The Global Catalogue of Microorganisms (GCM) 10K type strain sequencing project: providing services to taxonomists for standard genome sequencing and annotation.</title>
        <authorList>
            <consortium name="The Broad Institute Genomics Platform"/>
            <consortium name="The Broad Institute Genome Sequencing Center for Infectious Disease"/>
            <person name="Wu L."/>
            <person name="Ma J."/>
        </authorList>
    </citation>
    <scope>NUCLEOTIDE SEQUENCE [LARGE SCALE GENOMIC DNA]</scope>
    <source>
        <strain evidence="3">CGMCC 4.7152</strain>
    </source>
</reference>
<evidence type="ECO:0008006" key="4">
    <source>
        <dbReference type="Google" id="ProtNLM"/>
    </source>
</evidence>
<name>A0ABV9W5X0_9ACTN</name>
<evidence type="ECO:0000256" key="1">
    <source>
        <dbReference type="SAM" id="Phobius"/>
    </source>
</evidence>
<evidence type="ECO:0000313" key="3">
    <source>
        <dbReference type="Proteomes" id="UP001595912"/>
    </source>
</evidence>
<sequence>MQHTRRQWIAGIVGALTLGALGAALGGWLAWGTAPDLPDDRAAITLVQPLVPASRLSVDRRHDPAFGYDPPEGAAALLLGGDDYNGGYVAFRVDPPSQNLTGALGIARQALVDGNWTVSTRPADLAGQLDGVVAVRGDLVVQAYQEGASGLVLEIGRREPAPVGPTVAFGALAGLVLGWLGMRRAAEGTRLTAVLAWTGAGFLAPCTLLTFPIAITMYVAPVTGTVASWDIYTAFGFRFLANLGILLLLAATATTLIERRRHLPR</sequence>
<organism evidence="2 3">
    <name type="scientific">Dactylosporangium cerinum</name>
    <dbReference type="NCBI Taxonomy" id="1434730"/>
    <lineage>
        <taxon>Bacteria</taxon>
        <taxon>Bacillati</taxon>
        <taxon>Actinomycetota</taxon>
        <taxon>Actinomycetes</taxon>
        <taxon>Micromonosporales</taxon>
        <taxon>Micromonosporaceae</taxon>
        <taxon>Dactylosporangium</taxon>
    </lineage>
</organism>
<keyword evidence="1" id="KW-0472">Membrane</keyword>
<feature type="transmembrane region" description="Helical" evidence="1">
    <location>
        <begin position="239"/>
        <end position="257"/>
    </location>
</feature>